<dbReference type="AlphaFoldDB" id="A0A7T7SX80"/>
<dbReference type="InterPro" id="IPR002560">
    <property type="entry name" value="Transposase_DDE"/>
</dbReference>
<accession>A0A7T7SX80</accession>
<dbReference type="PANTHER" id="PTHR33498:SF1">
    <property type="entry name" value="TRANSPOSASE FOR INSERTION SEQUENCE ELEMENT IS1557"/>
    <property type="match status" value="1"/>
</dbReference>
<evidence type="ECO:0000259" key="1">
    <source>
        <dbReference type="Pfam" id="PF01610"/>
    </source>
</evidence>
<evidence type="ECO:0000313" key="2">
    <source>
        <dbReference type="EMBL" id="QQM98850.1"/>
    </source>
</evidence>
<protein>
    <submittedName>
        <fullName evidence="2">ISL3 family transposase</fullName>
    </submittedName>
</protein>
<dbReference type="Proteomes" id="UP000595859">
    <property type="component" value="Chromosome"/>
</dbReference>
<organism evidence="2 3">
    <name type="scientific">Staphylococcus pseudintermedius</name>
    <dbReference type="NCBI Taxonomy" id="283734"/>
    <lineage>
        <taxon>Bacteria</taxon>
        <taxon>Bacillati</taxon>
        <taxon>Bacillota</taxon>
        <taxon>Bacilli</taxon>
        <taxon>Bacillales</taxon>
        <taxon>Staphylococcaceae</taxon>
        <taxon>Staphylococcus</taxon>
        <taxon>Staphylococcus intermedius group</taxon>
    </lineage>
</organism>
<reference evidence="2 3" key="1">
    <citation type="submission" date="2020-12" db="EMBL/GenBank/DDBJ databases">
        <title>Whole genome sequencing and de novo assembly of Staphylococcus pseudintermedius: a novel pangenome approach to unravel pathogenesis of canine pyoderma.</title>
        <authorList>
            <person name="Ferrer L."/>
            <person name="Perez D."/>
            <person name="Fonticoba R."/>
            <person name="Vines J."/>
            <person name="Fabregas N."/>
            <person name="Madronero S."/>
            <person name="Meroni G."/>
            <person name="Martino P."/>
            <person name="Martinez S."/>
            <person name="Cusco A."/>
            <person name="Migura L."/>
            <person name="Francino O."/>
        </authorList>
    </citation>
    <scope>NUCLEOTIDE SEQUENCE [LARGE SCALE GENOMIC DNA]</scope>
    <source>
        <strain evidence="2 3">HSP080</strain>
    </source>
</reference>
<name>A0A7T7SX80_STAPS</name>
<dbReference type="EMBL" id="CP066884">
    <property type="protein sequence ID" value="QQM98850.1"/>
    <property type="molecule type" value="Genomic_DNA"/>
</dbReference>
<evidence type="ECO:0000313" key="3">
    <source>
        <dbReference type="Proteomes" id="UP000595859"/>
    </source>
</evidence>
<dbReference type="RefSeq" id="WP_200265344.1">
    <property type="nucleotide sequence ID" value="NZ_CP066884.1"/>
</dbReference>
<dbReference type="InterPro" id="IPR047951">
    <property type="entry name" value="Transpos_ISL3"/>
</dbReference>
<dbReference type="NCBIfam" id="NF033550">
    <property type="entry name" value="transpos_ISL3"/>
    <property type="match status" value="1"/>
</dbReference>
<dbReference type="Pfam" id="PF01610">
    <property type="entry name" value="DDE_Tnp_ISL3"/>
    <property type="match status" value="1"/>
</dbReference>
<dbReference type="PANTHER" id="PTHR33498">
    <property type="entry name" value="TRANSPOSASE FOR INSERTION SEQUENCE ELEMENT IS1557"/>
    <property type="match status" value="1"/>
</dbReference>
<gene>
    <name evidence="2" type="ORF">JGZ15_04340</name>
</gene>
<proteinExistence type="predicted"/>
<feature type="domain" description="Transposase IS204/IS1001/IS1096/IS1165 DDE" evidence="1">
    <location>
        <begin position="164"/>
        <end position="417"/>
    </location>
</feature>
<sequence length="439" mass="52089">MCNDISEILGIKVKNLKITQNLGLHVHKNVQALFYEGQLTYHPSACECCGIKNDNHLIIKHGFRKTNVYMGLIFERPAYLKLKKQRFYCKAYQRTFTAETPYIQPRCTISNEVKRMMTWKLSKVTSEKDIAESLCVSPSTVHRHLKVVSNSVKTHAHYVLPEHLAFDEFKSTKDVEGAMSFIYCDSVTHDIIDILPDRRKHQLEAYFLKFSRKQREKVKTVSIDMFPPYIALIQDLFPHAEIIIDRFHIVQAINREINRRRVQVMNGFRTKERPQYNKLKRYWKLLLKAPIDLDRMIYQPYRLFKSWQSQYSLVQYLLNLDETLKETYETGHRLLSALKANDIQQLRFILRDAKTKDTSKGLKRVIHTFIKYMPYISSTMRHRHLTNGPIEGINNKIKLIKRVSYGYRNFWNFRNRILMISKVFVSEYKKRIKQQNNVA</sequence>